<dbReference type="PANTHER" id="PTHR32305:SF15">
    <property type="entry name" value="PROTEIN RHSA-RELATED"/>
    <property type="match status" value="1"/>
</dbReference>
<dbReference type="Pfam" id="PF25023">
    <property type="entry name" value="TEN_YD-shell"/>
    <property type="match status" value="1"/>
</dbReference>
<keyword evidence="1" id="KW-0677">Repeat</keyword>
<dbReference type="PANTHER" id="PTHR32305">
    <property type="match status" value="1"/>
</dbReference>
<dbReference type="InterPro" id="IPR050708">
    <property type="entry name" value="T6SS_VgrG/RHS"/>
</dbReference>
<dbReference type="AlphaFoldDB" id="D8PDZ1"/>
<accession>D8PDZ1</accession>
<reference evidence="3 4" key="1">
    <citation type="journal article" date="2010" name="Proc. Natl. Acad. Sci. U.S.A.">
        <title>A Nitrospira metagenome illuminates the physiology and evolution of globally important nitrite-oxidizing bacteria.</title>
        <authorList>
            <person name="Lucker S."/>
            <person name="Wagner M."/>
            <person name="Maixner F."/>
            <person name="Pelletier E."/>
            <person name="Koch H."/>
            <person name="Vacherie B."/>
            <person name="Rattei T."/>
            <person name="Sinninghe Damste J."/>
            <person name="Spieck E."/>
            <person name="Le Paslier D."/>
            <person name="Daims H."/>
        </authorList>
    </citation>
    <scope>NUCLEOTIDE SEQUENCE [LARGE SCALE GENOMIC DNA]</scope>
</reference>
<protein>
    <recommendedName>
        <fullName evidence="2">Teneurin-like YD-shell domain-containing protein</fullName>
    </recommendedName>
</protein>
<dbReference type="InterPro" id="IPR056823">
    <property type="entry name" value="TEN-like_YD-shell"/>
</dbReference>
<feature type="domain" description="Teneurin-like YD-shell" evidence="2">
    <location>
        <begin position="63"/>
        <end position="198"/>
    </location>
</feature>
<evidence type="ECO:0000313" key="3">
    <source>
        <dbReference type="EMBL" id="CBK41450.1"/>
    </source>
</evidence>
<dbReference type="STRING" id="330214.NIDE1717"/>
<dbReference type="Gene3D" id="2.180.10.10">
    <property type="entry name" value="RHS repeat-associated core"/>
    <property type="match status" value="1"/>
</dbReference>
<keyword evidence="4" id="KW-1185">Reference proteome</keyword>
<dbReference type="EMBL" id="FP929003">
    <property type="protein sequence ID" value="CBK41450.1"/>
    <property type="molecule type" value="Genomic_DNA"/>
</dbReference>
<name>D8PDZ1_9BACT</name>
<evidence type="ECO:0000259" key="2">
    <source>
        <dbReference type="Pfam" id="PF25023"/>
    </source>
</evidence>
<dbReference type="OrthoDB" id="6057489at2"/>
<dbReference type="eggNOG" id="COG3209">
    <property type="taxonomic scope" value="Bacteria"/>
</dbReference>
<proteinExistence type="predicted"/>
<sequence>MSLLLAGCLPRNASQDSALTYDELAQGFSYDPASQVTQILHQLTATSTPINKAEYLYNGVGNRTSLTDRRGPQTFGYDALDRLTSTSHPLLLDPQAFAYDTVGNRTTGGNVTNAGNQLTADATHSYQYDDNGNLTRKTLLATGNYTQYTYDAENRLVKVEEFATGNPAAITISTYRYDGLGRRIEKVANGQTTRYIYDGEDILLEYNGSNVLQATYTHGPGIDEPVSRTPMVPGLGSGQVVLLASTPDGLRGPVVDDGITVNGQLSVGFVFVSGIPAPAIGQCPVHLVIVVCGSIRR</sequence>
<dbReference type="KEGG" id="nde:NIDE1717"/>
<dbReference type="Proteomes" id="UP000001660">
    <property type="component" value="Chromosome"/>
</dbReference>
<evidence type="ECO:0000256" key="1">
    <source>
        <dbReference type="ARBA" id="ARBA00022737"/>
    </source>
</evidence>
<dbReference type="HOGENOM" id="CLU_935918_0_0_0"/>
<dbReference type="InterPro" id="IPR006530">
    <property type="entry name" value="YD"/>
</dbReference>
<gene>
    <name evidence="3" type="ORF">NIDE1717</name>
</gene>
<evidence type="ECO:0000313" key="4">
    <source>
        <dbReference type="Proteomes" id="UP000001660"/>
    </source>
</evidence>
<organism evidence="3 4">
    <name type="scientific">Nitrospira defluvii</name>
    <dbReference type="NCBI Taxonomy" id="330214"/>
    <lineage>
        <taxon>Bacteria</taxon>
        <taxon>Pseudomonadati</taxon>
        <taxon>Nitrospirota</taxon>
        <taxon>Nitrospiria</taxon>
        <taxon>Nitrospirales</taxon>
        <taxon>Nitrospiraceae</taxon>
        <taxon>Nitrospira</taxon>
    </lineage>
</organism>
<dbReference type="NCBIfam" id="TIGR01643">
    <property type="entry name" value="YD_repeat_2x"/>
    <property type="match status" value="2"/>
</dbReference>